<dbReference type="PROSITE" id="PS51012">
    <property type="entry name" value="ABC_TM2"/>
    <property type="match status" value="1"/>
</dbReference>
<dbReference type="InterPro" id="IPR052902">
    <property type="entry name" value="ABC-2_transporter"/>
</dbReference>
<dbReference type="AlphaFoldDB" id="A0A5N7J7X7"/>
<comment type="similarity">
    <text evidence="5">Belongs to the ABC-2 integral membrane protein family.</text>
</comment>
<dbReference type="InterPro" id="IPR000412">
    <property type="entry name" value="ABC_2_transport"/>
</dbReference>
<reference evidence="7 8" key="1">
    <citation type="journal article" date="2019" name="Lett. Appl. Microbiol.">
        <title>A case of 'blown pack' spoilage of vacuum-packaged pork likely associated with Clostridium estertheticum in Canada.</title>
        <authorList>
            <person name="Zhang P."/>
            <person name="Ward P."/>
            <person name="McMullen L.M."/>
            <person name="Yang X."/>
        </authorList>
    </citation>
    <scope>NUCLEOTIDE SEQUENCE [LARGE SCALE GENOMIC DNA]</scope>
    <source>
        <strain evidence="7 8">MA19</strain>
    </source>
</reference>
<protein>
    <recommendedName>
        <fullName evidence="5">Transport permease protein</fullName>
    </recommendedName>
</protein>
<dbReference type="InterPro" id="IPR013525">
    <property type="entry name" value="ABC2_TM"/>
</dbReference>
<feature type="domain" description="ABC transmembrane type-2" evidence="6">
    <location>
        <begin position="20"/>
        <end position="245"/>
    </location>
</feature>
<dbReference type="RefSeq" id="WP_152753974.1">
    <property type="nucleotide sequence ID" value="NZ_SPSE01000054.1"/>
</dbReference>
<dbReference type="Proteomes" id="UP000342249">
    <property type="component" value="Unassembled WGS sequence"/>
</dbReference>
<evidence type="ECO:0000259" key="6">
    <source>
        <dbReference type="PROSITE" id="PS51012"/>
    </source>
</evidence>
<comment type="caution">
    <text evidence="7">The sequence shown here is derived from an EMBL/GenBank/DDBJ whole genome shotgun (WGS) entry which is preliminary data.</text>
</comment>
<comment type="subcellular location">
    <subcellularLocation>
        <location evidence="5">Cell membrane</location>
        <topology evidence="5">Multi-pass membrane protein</topology>
    </subcellularLocation>
    <subcellularLocation>
        <location evidence="1">Membrane</location>
        <topology evidence="1">Multi-pass membrane protein</topology>
    </subcellularLocation>
</comment>
<dbReference type="Pfam" id="PF01061">
    <property type="entry name" value="ABC2_membrane"/>
    <property type="match status" value="1"/>
</dbReference>
<keyword evidence="5" id="KW-1003">Cell membrane</keyword>
<evidence type="ECO:0000256" key="2">
    <source>
        <dbReference type="ARBA" id="ARBA00022692"/>
    </source>
</evidence>
<evidence type="ECO:0000256" key="4">
    <source>
        <dbReference type="ARBA" id="ARBA00023136"/>
    </source>
</evidence>
<feature type="transmembrane region" description="Helical" evidence="5">
    <location>
        <begin position="137"/>
        <end position="156"/>
    </location>
</feature>
<dbReference type="InterPro" id="IPR047817">
    <property type="entry name" value="ABC2_TM_bact-type"/>
</dbReference>
<sequence length="248" mass="27970">MSGFKVLFNMGMKRRLKDSFLIGYGTIFPLFLIAILGYMASNYYSGKNGVTSYYYYSIVIIPFCTFLSSVTLVYITREESMHKCGERFIIAPISKTAIVLSKIIPSTIAMMFYNLILMLICKYIFSVNYNNNFLQIFILFSILGLMSCAIGTFIGVSTKDFMQVKNFISTPILIMALLGGTFFPIGSLGKVIEIISYISPLAWLNKGIFLMNNDHSTKLYFIATGIILALGIIFTFGSIKKFRKESFL</sequence>
<dbReference type="GO" id="GO:0140359">
    <property type="term" value="F:ABC-type transporter activity"/>
    <property type="evidence" value="ECO:0007669"/>
    <property type="project" value="InterPro"/>
</dbReference>
<evidence type="ECO:0000256" key="5">
    <source>
        <dbReference type="RuleBase" id="RU361157"/>
    </source>
</evidence>
<name>A0A5N7J7X7_9CLOT</name>
<feature type="transmembrane region" description="Helical" evidence="5">
    <location>
        <begin position="219"/>
        <end position="239"/>
    </location>
</feature>
<feature type="transmembrane region" description="Helical" evidence="5">
    <location>
        <begin position="97"/>
        <end position="125"/>
    </location>
</feature>
<keyword evidence="4 5" id="KW-0472">Membrane</keyword>
<dbReference type="EMBL" id="SPSF01000056">
    <property type="protein sequence ID" value="MPQ64827.1"/>
    <property type="molecule type" value="Genomic_DNA"/>
</dbReference>
<keyword evidence="2 5" id="KW-0812">Transmembrane</keyword>
<feature type="transmembrane region" description="Helical" evidence="5">
    <location>
        <begin position="53"/>
        <end position="76"/>
    </location>
</feature>
<gene>
    <name evidence="7" type="ORF">E4V82_22420</name>
</gene>
<keyword evidence="3 5" id="KW-1133">Transmembrane helix</keyword>
<evidence type="ECO:0000256" key="3">
    <source>
        <dbReference type="ARBA" id="ARBA00022989"/>
    </source>
</evidence>
<dbReference type="GO" id="GO:0043190">
    <property type="term" value="C:ATP-binding cassette (ABC) transporter complex"/>
    <property type="evidence" value="ECO:0007669"/>
    <property type="project" value="InterPro"/>
</dbReference>
<accession>A0A5N7J7X7</accession>
<evidence type="ECO:0000256" key="1">
    <source>
        <dbReference type="ARBA" id="ARBA00004141"/>
    </source>
</evidence>
<proteinExistence type="inferred from homology"/>
<dbReference type="PANTHER" id="PTHR43027">
    <property type="entry name" value="DOXORUBICIN RESISTANCE ABC TRANSPORTER PERMEASE PROTEIN DRRC-RELATED"/>
    <property type="match status" value="1"/>
</dbReference>
<evidence type="ECO:0000313" key="7">
    <source>
        <dbReference type="EMBL" id="MPQ64827.1"/>
    </source>
</evidence>
<dbReference type="PIRSF" id="PIRSF006648">
    <property type="entry name" value="DrrB"/>
    <property type="match status" value="1"/>
</dbReference>
<feature type="transmembrane region" description="Helical" evidence="5">
    <location>
        <begin position="21"/>
        <end position="41"/>
    </location>
</feature>
<organism evidence="7 8">
    <name type="scientific">Clostridium estertheticum</name>
    <dbReference type="NCBI Taxonomy" id="238834"/>
    <lineage>
        <taxon>Bacteria</taxon>
        <taxon>Bacillati</taxon>
        <taxon>Bacillota</taxon>
        <taxon>Clostridia</taxon>
        <taxon>Eubacteriales</taxon>
        <taxon>Clostridiaceae</taxon>
        <taxon>Clostridium</taxon>
    </lineage>
</organism>
<keyword evidence="5" id="KW-0813">Transport</keyword>
<evidence type="ECO:0000313" key="8">
    <source>
        <dbReference type="Proteomes" id="UP000342249"/>
    </source>
</evidence>
<dbReference type="PANTHER" id="PTHR43027:SF1">
    <property type="entry name" value="DOXORUBICIN RESISTANCE ABC TRANSPORTER PERMEASE PROTEIN DRRC-RELATED"/>
    <property type="match status" value="1"/>
</dbReference>
<feature type="transmembrane region" description="Helical" evidence="5">
    <location>
        <begin position="168"/>
        <end position="199"/>
    </location>
</feature>